<keyword evidence="3 8" id="KW-0812">Transmembrane</keyword>
<evidence type="ECO:0000256" key="1">
    <source>
        <dbReference type="ARBA" id="ARBA00004651"/>
    </source>
</evidence>
<dbReference type="InterPro" id="IPR049453">
    <property type="entry name" value="Memb_transporter_dom"/>
</dbReference>
<gene>
    <name evidence="10" type="ORF">LMG26858_02252</name>
</gene>
<keyword evidence="2" id="KW-1003">Cell membrane</keyword>
<evidence type="ECO:0000256" key="8">
    <source>
        <dbReference type="SAM" id="Phobius"/>
    </source>
</evidence>
<evidence type="ECO:0000256" key="7">
    <source>
        <dbReference type="SAM" id="MobiDB-lite"/>
    </source>
</evidence>
<dbReference type="AlphaFoldDB" id="A0A6S7CSQ1"/>
<reference evidence="10 11" key="1">
    <citation type="submission" date="2020-04" db="EMBL/GenBank/DDBJ databases">
        <authorList>
            <person name="De Canck E."/>
        </authorList>
    </citation>
    <scope>NUCLEOTIDE SEQUENCE [LARGE SCALE GENOMIC DNA]</scope>
    <source>
        <strain evidence="10 11">LMG 26858</strain>
    </source>
</reference>
<sequence length="652" mass="68229">MARPAADSSVLSIDALRRLLAPFPGRGEMTLRMTVICVLTALVASAYGTPEAALSVYVVFFLMRPDRVTSAVLSAALLVLVTLVIGLILLVTQASIDYPVLRVSAMTLLSVGLLYLTSASKLRPVGAILAMIVGFGLDVMGSVPIGEISTRILLYAWLMAAIPVSIAIVVSVVLAPSPRRLACDSLARRLRLGAQRLADAGPASPEFDGVLHEGNKQILTWLKLSVVEGSSSRADAAALRQAAISSIAILAAIDVLRDETGPGLPAAQAQPLARILEEMADMLAQGGYPVDIELDLPPARALAPAARAAYEDLCGAIAGFAEPVPGSAPAASAKRSGFFLPDAGSNPEHIAYALKTTGAAMFCYLLYTLLDWPGIHTCFITCYIVSLGTSGETVQKLRLRLIGCLIGAAAGTLALVFLVPHMDSVGSLLALVAAASAVSAWIAVGPPQIAYAGFQIAFAFFLCVIQGPGPGFDLTIARDRTIGILLGNVVVYLVFTRIWPVSIGTRVDRALAALREQWHAAAVSGDQRHALAAEALAAGREAEQNLALTVHEPSWIRPEEPWQDSRRDALARLSAIAPPLMVAAGRAPGDPALLARLTRAGSPDAYAPAPRPAPQTDTALSALLQLMDARAARAAPAQPTRPAKESTAHAPA</sequence>
<feature type="transmembrane region" description="Helical" evidence="8">
    <location>
        <begin position="399"/>
        <end position="419"/>
    </location>
</feature>
<feature type="region of interest" description="Disordered" evidence="7">
    <location>
        <begin position="630"/>
        <end position="652"/>
    </location>
</feature>
<feature type="transmembrane region" description="Helical" evidence="8">
    <location>
        <begin position="122"/>
        <end position="140"/>
    </location>
</feature>
<dbReference type="Proteomes" id="UP000494117">
    <property type="component" value="Unassembled WGS sequence"/>
</dbReference>
<comment type="subcellular location">
    <subcellularLocation>
        <location evidence="1">Cell membrane</location>
        <topology evidence="1">Multi-pass membrane protein</topology>
    </subcellularLocation>
</comment>
<dbReference type="Pfam" id="PF13515">
    <property type="entry name" value="FUSC_2"/>
    <property type="match status" value="1"/>
</dbReference>
<feature type="transmembrane region" description="Helical" evidence="8">
    <location>
        <begin position="425"/>
        <end position="444"/>
    </location>
</feature>
<name>A0A6S7CSQ1_9BURK</name>
<keyword evidence="11" id="KW-1185">Reference proteome</keyword>
<comment type="similarity">
    <text evidence="6">Belongs to the YccS/YhfK family.</text>
</comment>
<protein>
    <recommendedName>
        <fullName evidence="9">Integral membrane bound transporter domain-containing protein</fullName>
    </recommendedName>
</protein>
<dbReference type="PANTHER" id="PTHR30509">
    <property type="entry name" value="P-HYDROXYBENZOIC ACID EFFLUX PUMP SUBUNIT-RELATED"/>
    <property type="match status" value="1"/>
</dbReference>
<proteinExistence type="inferred from homology"/>
<dbReference type="PANTHER" id="PTHR30509:SF9">
    <property type="entry name" value="MULTIDRUG RESISTANCE PROTEIN MDTO"/>
    <property type="match status" value="1"/>
</dbReference>
<evidence type="ECO:0000256" key="6">
    <source>
        <dbReference type="ARBA" id="ARBA00043993"/>
    </source>
</evidence>
<dbReference type="GO" id="GO:0005886">
    <property type="term" value="C:plasma membrane"/>
    <property type="evidence" value="ECO:0007669"/>
    <property type="project" value="UniProtKB-SubCell"/>
</dbReference>
<feature type="domain" description="Integral membrane bound transporter" evidence="9">
    <location>
        <begin position="363"/>
        <end position="493"/>
    </location>
</feature>
<feature type="compositionally biased region" description="Low complexity" evidence="7">
    <location>
        <begin position="632"/>
        <end position="641"/>
    </location>
</feature>
<feature type="transmembrane region" description="Helical" evidence="8">
    <location>
        <begin position="364"/>
        <end position="387"/>
    </location>
</feature>
<keyword evidence="4 8" id="KW-1133">Transmembrane helix</keyword>
<evidence type="ECO:0000259" key="9">
    <source>
        <dbReference type="Pfam" id="PF13515"/>
    </source>
</evidence>
<feature type="transmembrane region" description="Helical" evidence="8">
    <location>
        <begin position="451"/>
        <end position="469"/>
    </location>
</feature>
<dbReference type="EMBL" id="CADILG010000013">
    <property type="protein sequence ID" value="CAB3861620.1"/>
    <property type="molecule type" value="Genomic_DNA"/>
</dbReference>
<feature type="transmembrane region" description="Helical" evidence="8">
    <location>
        <begin position="68"/>
        <end position="91"/>
    </location>
</feature>
<dbReference type="RefSeq" id="WP_175207132.1">
    <property type="nucleotide sequence ID" value="NZ_CADILG010000013.1"/>
</dbReference>
<evidence type="ECO:0000256" key="3">
    <source>
        <dbReference type="ARBA" id="ARBA00022692"/>
    </source>
</evidence>
<accession>A0A6S7CSQ1</accession>
<feature type="compositionally biased region" description="Basic and acidic residues" evidence="7">
    <location>
        <begin position="642"/>
        <end position="652"/>
    </location>
</feature>
<evidence type="ECO:0000256" key="5">
    <source>
        <dbReference type="ARBA" id="ARBA00023136"/>
    </source>
</evidence>
<feature type="transmembrane region" description="Helical" evidence="8">
    <location>
        <begin position="481"/>
        <end position="499"/>
    </location>
</feature>
<evidence type="ECO:0000313" key="10">
    <source>
        <dbReference type="EMBL" id="CAB3861620.1"/>
    </source>
</evidence>
<organism evidence="10 11">
    <name type="scientific">Achromobacter anxifer</name>
    <dbReference type="NCBI Taxonomy" id="1287737"/>
    <lineage>
        <taxon>Bacteria</taxon>
        <taxon>Pseudomonadati</taxon>
        <taxon>Pseudomonadota</taxon>
        <taxon>Betaproteobacteria</taxon>
        <taxon>Burkholderiales</taxon>
        <taxon>Alcaligenaceae</taxon>
        <taxon>Achromobacter</taxon>
    </lineage>
</organism>
<evidence type="ECO:0000256" key="2">
    <source>
        <dbReference type="ARBA" id="ARBA00022475"/>
    </source>
</evidence>
<feature type="transmembrane region" description="Helical" evidence="8">
    <location>
        <begin position="98"/>
        <end position="116"/>
    </location>
</feature>
<feature type="transmembrane region" description="Helical" evidence="8">
    <location>
        <begin position="152"/>
        <end position="175"/>
    </location>
</feature>
<evidence type="ECO:0000313" key="11">
    <source>
        <dbReference type="Proteomes" id="UP000494117"/>
    </source>
</evidence>
<evidence type="ECO:0000256" key="4">
    <source>
        <dbReference type="ARBA" id="ARBA00022989"/>
    </source>
</evidence>
<keyword evidence="5 8" id="KW-0472">Membrane</keyword>